<organism evidence="1 2">
    <name type="scientific">Phakopsora pachyrhizi</name>
    <name type="common">Asian soybean rust disease fungus</name>
    <dbReference type="NCBI Taxonomy" id="170000"/>
    <lineage>
        <taxon>Eukaryota</taxon>
        <taxon>Fungi</taxon>
        <taxon>Dikarya</taxon>
        <taxon>Basidiomycota</taxon>
        <taxon>Pucciniomycotina</taxon>
        <taxon>Pucciniomycetes</taxon>
        <taxon>Pucciniales</taxon>
        <taxon>Phakopsoraceae</taxon>
        <taxon>Phakopsora</taxon>
    </lineage>
</organism>
<accession>A0AAV0AGY1</accession>
<gene>
    <name evidence="1" type="ORF">PPACK8108_LOCUS1156</name>
</gene>
<evidence type="ECO:0000313" key="1">
    <source>
        <dbReference type="EMBL" id="CAH7666804.1"/>
    </source>
</evidence>
<proteinExistence type="predicted"/>
<sequence length="181" mass="19927">MDQSNNHSDVVNGWINDDWEQFGSLGETVEKLNQLLPLDILSPPPPSISPEILQGLFSIMDTAEEKTVLNVLLAKTPLESILIIKETIDILVSVWNEVSTQAGMNEESQRYKAAAFSDPLFQTIYALSPEVETVVVVEVGGEVRVLGQKNLHKITVSSNLIRICLMVPGSIVCNILLEISK</sequence>
<dbReference type="AlphaFoldDB" id="A0AAV0AGY1"/>
<name>A0AAV0AGY1_PHAPC</name>
<reference evidence="1" key="1">
    <citation type="submission" date="2022-06" db="EMBL/GenBank/DDBJ databases">
        <authorList>
            <consortium name="SYNGENTA / RWTH Aachen University"/>
        </authorList>
    </citation>
    <scope>NUCLEOTIDE SEQUENCE</scope>
</reference>
<evidence type="ECO:0000313" key="2">
    <source>
        <dbReference type="Proteomes" id="UP001153365"/>
    </source>
</evidence>
<protein>
    <submittedName>
        <fullName evidence="1">Uncharacterized protein</fullName>
    </submittedName>
</protein>
<keyword evidence="2" id="KW-1185">Reference proteome</keyword>
<dbReference type="EMBL" id="CALTRL010000156">
    <property type="protein sequence ID" value="CAH7666804.1"/>
    <property type="molecule type" value="Genomic_DNA"/>
</dbReference>
<comment type="caution">
    <text evidence="1">The sequence shown here is derived from an EMBL/GenBank/DDBJ whole genome shotgun (WGS) entry which is preliminary data.</text>
</comment>
<dbReference type="Proteomes" id="UP001153365">
    <property type="component" value="Unassembled WGS sequence"/>
</dbReference>